<dbReference type="OrthoDB" id="595470at2"/>
<evidence type="ECO:0000313" key="4">
    <source>
        <dbReference type="Proteomes" id="UP000323886"/>
    </source>
</evidence>
<reference evidence="3 4" key="1">
    <citation type="submission" date="2019-09" db="EMBL/GenBank/DDBJ databases">
        <title>Draft Whole-Genome sequence of Blastochloris sulfoviridis DSM 729.</title>
        <authorList>
            <person name="Meyer T.E."/>
            <person name="Kyndt J.A."/>
        </authorList>
    </citation>
    <scope>NUCLEOTIDE SEQUENCE [LARGE SCALE GENOMIC DNA]</scope>
    <source>
        <strain evidence="3 4">DSM 729</strain>
    </source>
</reference>
<evidence type="ECO:0000313" key="3">
    <source>
        <dbReference type="EMBL" id="KAA5596278.1"/>
    </source>
</evidence>
<dbReference type="AlphaFoldDB" id="A0A5M6HKT8"/>
<dbReference type="Gene3D" id="3.30.2310.20">
    <property type="entry name" value="RelE-like"/>
    <property type="match status" value="1"/>
</dbReference>
<keyword evidence="4" id="KW-1185">Reference proteome</keyword>
<protein>
    <submittedName>
        <fullName evidence="3">Type II toxin-antitoxin system RelE/ParE family toxin</fullName>
    </submittedName>
</protein>
<dbReference type="InterPro" id="IPR035093">
    <property type="entry name" value="RelE/ParE_toxin_dom_sf"/>
</dbReference>
<evidence type="ECO:0000256" key="2">
    <source>
        <dbReference type="SAM" id="MobiDB-lite"/>
    </source>
</evidence>
<organism evidence="3 4">
    <name type="scientific">Blastochloris sulfoviridis</name>
    <dbReference type="NCBI Taxonomy" id="50712"/>
    <lineage>
        <taxon>Bacteria</taxon>
        <taxon>Pseudomonadati</taxon>
        <taxon>Pseudomonadota</taxon>
        <taxon>Alphaproteobacteria</taxon>
        <taxon>Hyphomicrobiales</taxon>
        <taxon>Blastochloridaceae</taxon>
        <taxon>Blastochloris</taxon>
    </lineage>
</organism>
<evidence type="ECO:0000256" key="1">
    <source>
        <dbReference type="ARBA" id="ARBA00022649"/>
    </source>
</evidence>
<keyword evidence="1" id="KW-1277">Toxin-antitoxin system</keyword>
<dbReference type="Proteomes" id="UP000323886">
    <property type="component" value="Unassembled WGS sequence"/>
</dbReference>
<dbReference type="EMBL" id="VWPL01000044">
    <property type="protein sequence ID" value="KAA5596278.1"/>
    <property type="molecule type" value="Genomic_DNA"/>
</dbReference>
<accession>A0A5M6HKT8</accession>
<feature type="region of interest" description="Disordered" evidence="2">
    <location>
        <begin position="66"/>
        <end position="86"/>
    </location>
</feature>
<dbReference type="Pfam" id="PF05016">
    <property type="entry name" value="ParE_toxin"/>
    <property type="match status" value="1"/>
</dbReference>
<dbReference type="InterPro" id="IPR007712">
    <property type="entry name" value="RelE/ParE_toxin"/>
</dbReference>
<sequence>MEEARPLKLRVTLPALADLETILADIDRHSPSGAQRVKARIRTILDLLVEHPMLGARTSDPAVRRMMPTPARHDSSCPCLSRASTT</sequence>
<comment type="caution">
    <text evidence="3">The sequence shown here is derived from an EMBL/GenBank/DDBJ whole genome shotgun (WGS) entry which is preliminary data.</text>
</comment>
<gene>
    <name evidence="3" type="ORF">F1193_15740</name>
</gene>
<name>A0A5M6HKT8_9HYPH</name>
<proteinExistence type="predicted"/>